<protein>
    <submittedName>
        <fullName evidence="1">Glycosyltransferase</fullName>
    </submittedName>
</protein>
<dbReference type="Gene3D" id="3.40.50.2000">
    <property type="entry name" value="Glycogen Phosphorylase B"/>
    <property type="match status" value="1"/>
</dbReference>
<dbReference type="Proteomes" id="UP000281985">
    <property type="component" value="Unassembled WGS sequence"/>
</dbReference>
<dbReference type="SUPFAM" id="SSF53756">
    <property type="entry name" value="UDP-Glycosyltransferase/glycogen phosphorylase"/>
    <property type="match status" value="1"/>
</dbReference>
<dbReference type="RefSeq" id="WP_121918709.1">
    <property type="nucleotide sequence ID" value="NZ_REFV01000023.1"/>
</dbReference>
<dbReference type="Pfam" id="PF13692">
    <property type="entry name" value="Glyco_trans_1_4"/>
    <property type="match status" value="1"/>
</dbReference>
<reference evidence="1 2" key="1">
    <citation type="submission" date="2018-10" db="EMBL/GenBank/DDBJ databases">
        <title>Dokdonia luteus sp. nov., isolated from sea water.</title>
        <authorList>
            <person name="Zhou L.Y."/>
            <person name="Du Z.J."/>
        </authorList>
    </citation>
    <scope>NUCLEOTIDE SEQUENCE [LARGE SCALE GENOMIC DNA]</scope>
    <source>
        <strain evidence="1 2">SH27</strain>
    </source>
</reference>
<gene>
    <name evidence="1" type="ORF">EAX61_15925</name>
</gene>
<accession>A0A3M0G1P7</accession>
<name>A0A3M0G1P7_9FLAO</name>
<evidence type="ECO:0000313" key="1">
    <source>
        <dbReference type="EMBL" id="RMB56112.1"/>
    </source>
</evidence>
<comment type="caution">
    <text evidence="1">The sequence shown here is derived from an EMBL/GenBank/DDBJ whole genome shotgun (WGS) entry which is preliminary data.</text>
</comment>
<organism evidence="1 2">
    <name type="scientific">Dokdonia sinensis</name>
    <dbReference type="NCBI Taxonomy" id="2479847"/>
    <lineage>
        <taxon>Bacteria</taxon>
        <taxon>Pseudomonadati</taxon>
        <taxon>Bacteroidota</taxon>
        <taxon>Flavobacteriia</taxon>
        <taxon>Flavobacteriales</taxon>
        <taxon>Flavobacteriaceae</taxon>
        <taxon>Dokdonia</taxon>
    </lineage>
</organism>
<proteinExistence type="predicted"/>
<dbReference type="OrthoDB" id="9807209at2"/>
<dbReference type="AlphaFoldDB" id="A0A3M0G1P7"/>
<dbReference type="GO" id="GO:0016740">
    <property type="term" value="F:transferase activity"/>
    <property type="evidence" value="ECO:0007669"/>
    <property type="project" value="UniProtKB-KW"/>
</dbReference>
<evidence type="ECO:0000313" key="2">
    <source>
        <dbReference type="Proteomes" id="UP000281985"/>
    </source>
</evidence>
<dbReference type="EMBL" id="REFV01000023">
    <property type="protein sequence ID" value="RMB56112.1"/>
    <property type="molecule type" value="Genomic_DNA"/>
</dbReference>
<keyword evidence="2" id="KW-1185">Reference proteome</keyword>
<sequence>MKLLVISNVWVEPQSTAAGSRILQLLHIFLEQNWEVSYASTASKSDYAFDLKVLGIATHHIEMNNASFDAFLEAEDPDIVLFDRFMTEEQFGWRIASVCPEAIKILDTEDLHCLRKAREGALKENRSFAESDLISDIALREIASIYRCDLTLMISRFEMELLESFFKVPSQLLMYIPFLLDSLKADFKSYSEHDNFVSIGNFLHGPNWDATLVLKKSIWPLIRKELPKAQLSVYGAYPSDKVMQLHNPKEGFLIKGRADDAMEVISKAKVLLAPLRYGAGLKGKFIDAMQCGTPSVTTEIGAEGMQQGLPWSGEVVPYFEEGNTDFYNAFAKAATALYSNESQWKVAQENGRAIINANFQKSTFDQKFIYKIKTISNYLKSHRLSNFTGRMLQFHTMRSTMFMSKWIEEKNKGG</sequence>
<keyword evidence="1" id="KW-0808">Transferase</keyword>